<evidence type="ECO:0000313" key="3">
    <source>
        <dbReference type="EMBL" id="CAK9264559.1"/>
    </source>
</evidence>
<dbReference type="EMBL" id="OZ020111">
    <property type="protein sequence ID" value="CAK9264559.1"/>
    <property type="molecule type" value="Genomic_DNA"/>
</dbReference>
<dbReference type="InterPro" id="IPR007225">
    <property type="entry name" value="EXOC6/Sec15"/>
</dbReference>
<name>A0ABP0WCL9_9BRYO</name>
<evidence type="ECO:0000313" key="4">
    <source>
        <dbReference type="Proteomes" id="UP001497444"/>
    </source>
</evidence>
<dbReference type="Proteomes" id="UP001497444">
    <property type="component" value="Chromosome 16"/>
</dbReference>
<keyword evidence="1" id="KW-0175">Coiled coil</keyword>
<dbReference type="Pfam" id="PF04091">
    <property type="entry name" value="Sec15_C"/>
    <property type="match status" value="1"/>
</dbReference>
<dbReference type="InterPro" id="IPR046361">
    <property type="entry name" value="EXOC6/Sec15_C"/>
</dbReference>
<sequence>MEVAVPILTVLAHFQTIKNNLDAVITRVKTTAMGYSPERRQKLLMQKALLDALADFASRSGGKIDDTAFKLLVELKNKADALRKNVEKDSSLQRFMRHGTIDKEVKSLGGLVGDLCNLMHLQAQYSSVHNVAGESEYTVLLNQLEVENRAQKRLIEEMAESSLTPRAVTQQRSLKAGPWLEEDYKGMSTECSQQIGDILSNDTFQEVITTKDEFILHMTSQGATVTSPNKLLFITPCSHSVPKCIGAILSFVKGCASSLSGAKGQKHNSEPLGRHLVQLITSVLPQAISECFDTRPLSVKERVQLFVTACQLREFIQSKYFKQEIKAACPLVAKILDSESSKDDSGWKDMSRQAWESINDAAFSDMEWEVTFQEINWLPEHRPQMAQMDYLQPVTIYLGELEATLRHPGLSNYLREIRNCFTSLMLQLDECIREMFSNNEVQNFNRHAVAAINLNLLDIQRFAEHVDEWLESSGTDIRISSGLSDTWQWVDLLMRIEPQLFPDRISREAYYLAVMERYHPDLDSRKVVDVCEKLIHIDNAR</sequence>
<reference evidence="3" key="1">
    <citation type="submission" date="2024-02" db="EMBL/GenBank/DDBJ databases">
        <authorList>
            <consortium name="ELIXIR-Norway"/>
            <consortium name="Elixir Norway"/>
        </authorList>
    </citation>
    <scope>NUCLEOTIDE SEQUENCE</scope>
</reference>
<protein>
    <recommendedName>
        <fullName evidence="2">Exocyst complex subunit EXOC6/Sec15 C-terminal domain-containing protein</fullName>
    </recommendedName>
</protein>
<gene>
    <name evidence="3" type="ORF">CSSPJE1EN1_LOCUS10037</name>
</gene>
<keyword evidence="4" id="KW-1185">Reference proteome</keyword>
<evidence type="ECO:0000256" key="1">
    <source>
        <dbReference type="ARBA" id="ARBA00023054"/>
    </source>
</evidence>
<organism evidence="3 4">
    <name type="scientific">Sphagnum jensenii</name>
    <dbReference type="NCBI Taxonomy" id="128206"/>
    <lineage>
        <taxon>Eukaryota</taxon>
        <taxon>Viridiplantae</taxon>
        <taxon>Streptophyta</taxon>
        <taxon>Embryophyta</taxon>
        <taxon>Bryophyta</taxon>
        <taxon>Sphagnophytina</taxon>
        <taxon>Sphagnopsida</taxon>
        <taxon>Sphagnales</taxon>
        <taxon>Sphagnaceae</taxon>
        <taxon>Sphagnum</taxon>
    </lineage>
</organism>
<dbReference type="PANTHER" id="PTHR12702:SF0">
    <property type="entry name" value="EXOCYST COMPLEX COMPONENT 6"/>
    <property type="match status" value="1"/>
</dbReference>
<accession>A0ABP0WCL9</accession>
<dbReference type="PANTHER" id="PTHR12702">
    <property type="entry name" value="SEC15"/>
    <property type="match status" value="1"/>
</dbReference>
<evidence type="ECO:0000259" key="2">
    <source>
        <dbReference type="Pfam" id="PF04091"/>
    </source>
</evidence>
<proteinExistence type="predicted"/>
<feature type="domain" description="Exocyst complex subunit EXOC6/Sec15 C-terminal" evidence="2">
    <location>
        <begin position="188"/>
        <end position="515"/>
    </location>
</feature>
<dbReference type="Gene3D" id="1.20.58.670">
    <property type="entry name" value="Dsl1p vesicle tethering complex, Tip20p subunit, domain D"/>
    <property type="match status" value="1"/>
</dbReference>
<dbReference type="InterPro" id="IPR042044">
    <property type="entry name" value="EXOC6PINT-1/Sec15/Tip20_C_dom2"/>
</dbReference>